<keyword evidence="5" id="KW-1185">Reference proteome</keyword>
<evidence type="ECO:0000313" key="5">
    <source>
        <dbReference type="Proteomes" id="UP001501446"/>
    </source>
</evidence>
<dbReference type="SUPFAM" id="SSF56601">
    <property type="entry name" value="beta-lactamase/transpeptidase-like"/>
    <property type="match status" value="1"/>
</dbReference>
<feature type="compositionally biased region" description="Basic and acidic residues" evidence="3">
    <location>
        <begin position="232"/>
        <end position="245"/>
    </location>
</feature>
<comment type="caution">
    <text evidence="4">The sequence shown here is derived from an EMBL/GenBank/DDBJ whole genome shotgun (WGS) entry which is preliminary data.</text>
</comment>
<evidence type="ECO:0000313" key="4">
    <source>
        <dbReference type="EMBL" id="GAA4694937.1"/>
    </source>
</evidence>
<sequence length="463" mass="47355">MVAGLLIIALILGSVWAIPAVLAETEAGEPGRPINVVSAPAEPGELPGVLDAAASSSEGPGTADDVIQETVTAELAGAPGSSSVTVLDAESGQVRAERASGEARIPASNQKTLTALTVAEHLDPYSRLATAVETGEDPHRLTLVAGGDTLLAPGKGDPDAVNGRAGLEDLAERTASALTERGVRGEITVSLDTSLFSGPALNPGWAQEDVAAGEITAVSPLAMYSHRVPTSDGKDPGSRGERPENAGEAAADEFRERLRNQLGTRATVTPGEHARPEQAVELARVESAPLHEQAAYMLAQSDNSLAETLARVAAREAGEQGSVTGVQRAIRATLEAHSIDVAGADVIDASGMAVSNRVTTGLLAQATRALLIDPDAGPYGQGLPLGGATGTLTDRFDDPDERAARGLTRAKTGTLNSVVSLSGYVQRAGGEVLVYSVIFNDVQGQTGAARDTVDRTVAALAQG</sequence>
<keyword evidence="2" id="KW-0378">Hydrolase</keyword>
<organism evidence="4 5">
    <name type="scientific">Kocuria gwangalliensis</name>
    <dbReference type="NCBI Taxonomy" id="501592"/>
    <lineage>
        <taxon>Bacteria</taxon>
        <taxon>Bacillati</taxon>
        <taxon>Actinomycetota</taxon>
        <taxon>Actinomycetes</taxon>
        <taxon>Micrococcales</taxon>
        <taxon>Micrococcaceae</taxon>
        <taxon>Kocuria</taxon>
    </lineage>
</organism>
<dbReference type="InterPro" id="IPR012338">
    <property type="entry name" value="Beta-lactam/transpept-like"/>
</dbReference>
<evidence type="ECO:0000256" key="1">
    <source>
        <dbReference type="ARBA" id="ARBA00006096"/>
    </source>
</evidence>
<proteinExistence type="inferred from homology"/>
<evidence type="ECO:0000256" key="3">
    <source>
        <dbReference type="SAM" id="MobiDB-lite"/>
    </source>
</evidence>
<dbReference type="NCBIfam" id="TIGR00666">
    <property type="entry name" value="PBP4"/>
    <property type="match status" value="1"/>
</dbReference>
<dbReference type="EMBL" id="BAABLN010000010">
    <property type="protein sequence ID" value="GAA4694937.1"/>
    <property type="molecule type" value="Genomic_DNA"/>
</dbReference>
<dbReference type="Proteomes" id="UP001501446">
    <property type="component" value="Unassembled WGS sequence"/>
</dbReference>
<evidence type="ECO:0000256" key="2">
    <source>
        <dbReference type="ARBA" id="ARBA00022801"/>
    </source>
</evidence>
<dbReference type="PRINTS" id="PR00922">
    <property type="entry name" value="DADACBPTASE3"/>
</dbReference>
<dbReference type="PANTHER" id="PTHR30023">
    <property type="entry name" value="D-ALANYL-D-ALANINE CARBOXYPEPTIDASE"/>
    <property type="match status" value="1"/>
</dbReference>
<comment type="similarity">
    <text evidence="1">Belongs to the peptidase S13 family.</text>
</comment>
<evidence type="ECO:0008006" key="6">
    <source>
        <dbReference type="Google" id="ProtNLM"/>
    </source>
</evidence>
<dbReference type="Pfam" id="PF02113">
    <property type="entry name" value="Peptidase_S13"/>
    <property type="match status" value="2"/>
</dbReference>
<reference evidence="5" key="1">
    <citation type="journal article" date="2019" name="Int. J. Syst. Evol. Microbiol.">
        <title>The Global Catalogue of Microorganisms (GCM) 10K type strain sequencing project: providing services to taxonomists for standard genome sequencing and annotation.</title>
        <authorList>
            <consortium name="The Broad Institute Genomics Platform"/>
            <consortium name="The Broad Institute Genome Sequencing Center for Infectious Disease"/>
            <person name="Wu L."/>
            <person name="Ma J."/>
        </authorList>
    </citation>
    <scope>NUCLEOTIDE SEQUENCE [LARGE SCALE GENOMIC DNA]</scope>
    <source>
        <strain evidence="5">JCM 18958</strain>
    </source>
</reference>
<dbReference type="PANTHER" id="PTHR30023:SF0">
    <property type="entry name" value="PENICILLIN-SENSITIVE CARBOXYPEPTIDASE A"/>
    <property type="match status" value="1"/>
</dbReference>
<feature type="region of interest" description="Disordered" evidence="3">
    <location>
        <begin position="226"/>
        <end position="251"/>
    </location>
</feature>
<gene>
    <name evidence="4" type="ORF">GCM10025781_10660</name>
</gene>
<accession>A0ABP8WT91</accession>
<dbReference type="InterPro" id="IPR000667">
    <property type="entry name" value="Peptidase_S13"/>
</dbReference>
<name>A0ABP8WT91_9MICC</name>
<dbReference type="Gene3D" id="3.40.710.10">
    <property type="entry name" value="DD-peptidase/beta-lactamase superfamily"/>
    <property type="match status" value="2"/>
</dbReference>
<protein>
    <recommendedName>
        <fullName evidence="6">D-alanyl-D-alanine carboxypeptidase/D-alanyl-D-alanine-endopeptidase</fullName>
    </recommendedName>
</protein>